<dbReference type="EMBL" id="JAFFHB010000001">
    <property type="protein sequence ID" value="KAK4672718.1"/>
    <property type="molecule type" value="Genomic_DNA"/>
</dbReference>
<sequence>MTCSCASRETTTWSTRCGILTRLELYKWPVTAHGKHSPTPLPSPRPVPRPFPRNWAPCCISCRDGLFSSGIIPPVWESGHTVVDEGRTAILGQPITASLVLALGTITNLSATLDLKCPRCISAQHVVWYWARLDRDRNPRSTLVLLLPVSTDAAAPDMHSFFPLAIYLQDHVLQCYMLCHFAKIFRL</sequence>
<protein>
    <submittedName>
        <fullName evidence="1">Uncharacterized protein</fullName>
    </submittedName>
</protein>
<evidence type="ECO:0000313" key="1">
    <source>
        <dbReference type="EMBL" id="KAK4672718.1"/>
    </source>
</evidence>
<evidence type="ECO:0000313" key="2">
    <source>
        <dbReference type="Proteomes" id="UP001326199"/>
    </source>
</evidence>
<dbReference type="RefSeq" id="XP_062770040.1">
    <property type="nucleotide sequence ID" value="XM_062907123.1"/>
</dbReference>
<dbReference type="Proteomes" id="UP001326199">
    <property type="component" value="Unassembled WGS sequence"/>
</dbReference>
<dbReference type="GeneID" id="87927466"/>
<organism evidence="1 2">
    <name type="scientific">Podospora pseudopauciseta</name>
    <dbReference type="NCBI Taxonomy" id="2093780"/>
    <lineage>
        <taxon>Eukaryota</taxon>
        <taxon>Fungi</taxon>
        <taxon>Dikarya</taxon>
        <taxon>Ascomycota</taxon>
        <taxon>Pezizomycotina</taxon>
        <taxon>Sordariomycetes</taxon>
        <taxon>Sordariomycetidae</taxon>
        <taxon>Sordariales</taxon>
        <taxon>Podosporaceae</taxon>
        <taxon>Podospora</taxon>
    </lineage>
</organism>
<reference evidence="1 2" key="1">
    <citation type="journal article" date="2023" name="bioRxiv">
        <title>High-quality genome assemblies of four members of thePodospora anserinaspecies complex.</title>
        <authorList>
            <person name="Ament-Velasquez S.L."/>
            <person name="Vogan A.A."/>
            <person name="Wallerman O."/>
            <person name="Hartmann F."/>
            <person name="Gautier V."/>
            <person name="Silar P."/>
            <person name="Giraud T."/>
            <person name="Johannesson H."/>
        </authorList>
    </citation>
    <scope>NUCLEOTIDE SEQUENCE [LARGE SCALE GENOMIC DNA]</scope>
    <source>
        <strain evidence="1 2">CBS 411.78</strain>
    </source>
</reference>
<name>A0ABR0HX96_9PEZI</name>
<keyword evidence="2" id="KW-1185">Reference proteome</keyword>
<comment type="caution">
    <text evidence="1">The sequence shown here is derived from an EMBL/GenBank/DDBJ whole genome shotgun (WGS) entry which is preliminary data.</text>
</comment>
<proteinExistence type="predicted"/>
<gene>
    <name evidence="1" type="ORF">QC763_105535</name>
</gene>
<accession>A0ABR0HX96</accession>